<reference evidence="5" key="2">
    <citation type="submission" date="2009-11" db="EMBL/GenBank/DDBJ databases">
        <title>The Genome Sequence of Allomyces macrogynus strain ATCC 38327.</title>
        <authorList>
            <consortium name="The Broad Institute Genome Sequencing Platform"/>
            <person name="Russ C."/>
            <person name="Cuomo C."/>
            <person name="Shea T."/>
            <person name="Young S.K."/>
            <person name="Zeng Q."/>
            <person name="Koehrsen M."/>
            <person name="Haas B."/>
            <person name="Borodovsky M."/>
            <person name="Guigo R."/>
            <person name="Alvarado L."/>
            <person name="Berlin A."/>
            <person name="Borenstein D."/>
            <person name="Chen Z."/>
            <person name="Engels R."/>
            <person name="Freedman E."/>
            <person name="Gellesch M."/>
            <person name="Goldberg J."/>
            <person name="Griggs A."/>
            <person name="Gujja S."/>
            <person name="Heiman D."/>
            <person name="Hepburn T."/>
            <person name="Howarth C."/>
            <person name="Jen D."/>
            <person name="Larson L."/>
            <person name="Lewis B."/>
            <person name="Mehta T."/>
            <person name="Park D."/>
            <person name="Pearson M."/>
            <person name="Roberts A."/>
            <person name="Saif S."/>
            <person name="Shenoy N."/>
            <person name="Sisk P."/>
            <person name="Stolte C."/>
            <person name="Sykes S."/>
            <person name="Walk T."/>
            <person name="White J."/>
            <person name="Yandava C."/>
            <person name="Burger G."/>
            <person name="Gray M.W."/>
            <person name="Holland P.W.H."/>
            <person name="King N."/>
            <person name="Lang F.B.F."/>
            <person name="Roger A.J."/>
            <person name="Ruiz-Trillo I."/>
            <person name="Lander E."/>
            <person name="Nusbaum C."/>
        </authorList>
    </citation>
    <scope>NUCLEOTIDE SEQUENCE [LARGE SCALE GENOMIC DNA]</scope>
    <source>
        <strain evidence="5">ATCC 38327</strain>
    </source>
</reference>
<protein>
    <recommendedName>
        <fullName evidence="6">CAP-Gly domain-containing protein</fullName>
    </recommendedName>
</protein>
<dbReference type="eggNOG" id="KOG0241">
    <property type="taxonomic scope" value="Eukaryota"/>
</dbReference>
<dbReference type="InterPro" id="IPR000938">
    <property type="entry name" value="CAP-Gly_domain"/>
</dbReference>
<dbReference type="STRING" id="578462.A0A0L0SXN8"/>
<dbReference type="Gene3D" id="1.10.238.10">
    <property type="entry name" value="EF-hand"/>
    <property type="match status" value="1"/>
</dbReference>
<dbReference type="PROSITE" id="PS50245">
    <property type="entry name" value="CAP_GLY_2"/>
    <property type="match status" value="1"/>
</dbReference>
<proteinExistence type="predicted"/>
<organism evidence="4 5">
    <name type="scientific">Allomyces macrogynus (strain ATCC 38327)</name>
    <name type="common">Allomyces javanicus var. macrogynus</name>
    <dbReference type="NCBI Taxonomy" id="578462"/>
    <lineage>
        <taxon>Eukaryota</taxon>
        <taxon>Fungi</taxon>
        <taxon>Fungi incertae sedis</taxon>
        <taxon>Blastocladiomycota</taxon>
        <taxon>Blastocladiomycetes</taxon>
        <taxon>Blastocladiales</taxon>
        <taxon>Blastocladiaceae</taxon>
        <taxon>Allomyces</taxon>
    </lineage>
</organism>
<sequence>MQACELLFNVEHISFVQYLKMIQWWHTSPQMSKLQYVFNFLDWDNDDFVTPKDLMAVLPKLLGSSLFQVDADICIMATGHRGVVRYVGPTSKGAGDWLGIELHAPVGNTTGALKGKQYFSCPPKHGTFVQPAKCIEWATIEWIAAMFEQLQGQSDVVILTETGFTIPRTGLARIGWDQFAQATSADSAVTKRLIRWFFPLPLRMGEPLPVAMARAASPTSMAPLASTDMDSAAEAVERGPTTVA</sequence>
<dbReference type="Gene3D" id="2.30.30.190">
    <property type="entry name" value="CAP Gly-rich-like domain"/>
    <property type="match status" value="1"/>
</dbReference>
<evidence type="ECO:0000313" key="5">
    <source>
        <dbReference type="Proteomes" id="UP000054350"/>
    </source>
</evidence>
<gene>
    <name evidence="4" type="ORF">AMAG_11799</name>
</gene>
<evidence type="ECO:0000256" key="1">
    <source>
        <dbReference type="SAM" id="MobiDB-lite"/>
    </source>
</evidence>
<dbReference type="EMBL" id="GG745353">
    <property type="protein sequence ID" value="KNE67328.1"/>
    <property type="molecule type" value="Genomic_DNA"/>
</dbReference>
<dbReference type="PROSITE" id="PS50222">
    <property type="entry name" value="EF_HAND_2"/>
    <property type="match status" value="1"/>
</dbReference>
<keyword evidence="5" id="KW-1185">Reference proteome</keyword>
<accession>A0A0L0SXN8</accession>
<dbReference type="GO" id="GO:0005509">
    <property type="term" value="F:calcium ion binding"/>
    <property type="evidence" value="ECO:0007669"/>
    <property type="project" value="InterPro"/>
</dbReference>
<dbReference type="Proteomes" id="UP000054350">
    <property type="component" value="Unassembled WGS sequence"/>
</dbReference>
<dbReference type="AlphaFoldDB" id="A0A0L0SXN8"/>
<name>A0A0L0SXN8_ALLM3</name>
<dbReference type="SMART" id="SM01052">
    <property type="entry name" value="CAP_GLY"/>
    <property type="match status" value="1"/>
</dbReference>
<dbReference type="Pfam" id="PF01302">
    <property type="entry name" value="CAP_GLY"/>
    <property type="match status" value="1"/>
</dbReference>
<evidence type="ECO:0008006" key="6">
    <source>
        <dbReference type="Google" id="ProtNLM"/>
    </source>
</evidence>
<reference evidence="4 5" key="1">
    <citation type="submission" date="2009-11" db="EMBL/GenBank/DDBJ databases">
        <title>Annotation of Allomyces macrogynus ATCC 38327.</title>
        <authorList>
            <consortium name="The Broad Institute Genome Sequencing Platform"/>
            <person name="Russ C."/>
            <person name="Cuomo C."/>
            <person name="Burger G."/>
            <person name="Gray M.W."/>
            <person name="Holland P.W.H."/>
            <person name="King N."/>
            <person name="Lang F.B.F."/>
            <person name="Roger A.J."/>
            <person name="Ruiz-Trillo I."/>
            <person name="Young S.K."/>
            <person name="Zeng Q."/>
            <person name="Gargeya S."/>
            <person name="Fitzgerald M."/>
            <person name="Haas B."/>
            <person name="Abouelleil A."/>
            <person name="Alvarado L."/>
            <person name="Arachchi H.M."/>
            <person name="Berlin A."/>
            <person name="Chapman S.B."/>
            <person name="Gearin G."/>
            <person name="Goldberg J."/>
            <person name="Griggs A."/>
            <person name="Gujja S."/>
            <person name="Hansen M."/>
            <person name="Heiman D."/>
            <person name="Howarth C."/>
            <person name="Larimer J."/>
            <person name="Lui A."/>
            <person name="MacDonald P.J.P."/>
            <person name="McCowen C."/>
            <person name="Montmayeur A."/>
            <person name="Murphy C."/>
            <person name="Neiman D."/>
            <person name="Pearson M."/>
            <person name="Priest M."/>
            <person name="Roberts A."/>
            <person name="Saif S."/>
            <person name="Shea T."/>
            <person name="Sisk P."/>
            <person name="Stolte C."/>
            <person name="Sykes S."/>
            <person name="Wortman J."/>
            <person name="Nusbaum C."/>
            <person name="Birren B."/>
        </authorList>
    </citation>
    <scope>NUCLEOTIDE SEQUENCE [LARGE SCALE GENOMIC DNA]</scope>
    <source>
        <strain evidence="4 5">ATCC 38327</strain>
    </source>
</reference>
<dbReference type="SUPFAM" id="SSF47473">
    <property type="entry name" value="EF-hand"/>
    <property type="match status" value="1"/>
</dbReference>
<dbReference type="InterPro" id="IPR036859">
    <property type="entry name" value="CAP-Gly_dom_sf"/>
</dbReference>
<evidence type="ECO:0000259" key="2">
    <source>
        <dbReference type="PROSITE" id="PS50222"/>
    </source>
</evidence>
<feature type="domain" description="EF-hand" evidence="2">
    <location>
        <begin position="29"/>
        <end position="64"/>
    </location>
</feature>
<dbReference type="InterPro" id="IPR002048">
    <property type="entry name" value="EF_hand_dom"/>
</dbReference>
<dbReference type="OrthoDB" id="5295208at2759"/>
<dbReference type="InterPro" id="IPR011992">
    <property type="entry name" value="EF-hand-dom_pair"/>
</dbReference>
<dbReference type="SUPFAM" id="SSF74924">
    <property type="entry name" value="Cap-Gly domain"/>
    <property type="match status" value="1"/>
</dbReference>
<dbReference type="VEuPathDB" id="FungiDB:AMAG_11799"/>
<evidence type="ECO:0000259" key="3">
    <source>
        <dbReference type="PROSITE" id="PS50245"/>
    </source>
</evidence>
<feature type="domain" description="CAP-Gly" evidence="3">
    <location>
        <begin position="88"/>
        <end position="130"/>
    </location>
</feature>
<evidence type="ECO:0000313" key="4">
    <source>
        <dbReference type="EMBL" id="KNE67328.1"/>
    </source>
</evidence>
<dbReference type="PANTHER" id="PTHR18916">
    <property type="entry name" value="DYNACTIN 1-RELATED MICROTUBULE-BINDING"/>
    <property type="match status" value="1"/>
</dbReference>
<feature type="region of interest" description="Disordered" evidence="1">
    <location>
        <begin position="222"/>
        <end position="244"/>
    </location>
</feature>